<evidence type="ECO:0000313" key="1">
    <source>
        <dbReference type="EMBL" id="OJD28297.1"/>
    </source>
</evidence>
<accession>A0A1J9QIJ5</accession>
<dbReference type="AlphaFoldDB" id="A0A1J9QIJ5"/>
<dbReference type="STRING" id="1658174.A0A1J9QIJ5"/>
<dbReference type="EMBL" id="LGTZ01000019">
    <property type="protein sequence ID" value="OJD28297.1"/>
    <property type="molecule type" value="Genomic_DNA"/>
</dbReference>
<dbReference type="VEuPathDB" id="FungiDB:ACJ73_00292"/>
<name>A0A1J9QIJ5_9EURO</name>
<gene>
    <name evidence="1" type="ORF">ACJ73_00292</name>
</gene>
<reference evidence="1 2" key="1">
    <citation type="submission" date="2015-08" db="EMBL/GenBank/DDBJ databases">
        <title>Emmonsia species relationships and genome sequence.</title>
        <authorList>
            <person name="Cuomo C.A."/>
            <person name="Schwartz I.S."/>
            <person name="Kenyon C."/>
            <person name="De Hoog G.S."/>
            <person name="Govender N.P."/>
            <person name="Botha A."/>
            <person name="Moreno L."/>
            <person name="De Vries M."/>
            <person name="Munoz J.F."/>
            <person name="Stielow J.B."/>
        </authorList>
    </citation>
    <scope>NUCLEOTIDE SEQUENCE [LARGE SCALE GENOMIC DNA]</scope>
    <source>
        <strain evidence="1 2">EI222</strain>
    </source>
</reference>
<organism evidence="1 2">
    <name type="scientific">Blastomyces percursus</name>
    <dbReference type="NCBI Taxonomy" id="1658174"/>
    <lineage>
        <taxon>Eukaryota</taxon>
        <taxon>Fungi</taxon>
        <taxon>Dikarya</taxon>
        <taxon>Ascomycota</taxon>
        <taxon>Pezizomycotina</taxon>
        <taxon>Eurotiomycetes</taxon>
        <taxon>Eurotiomycetidae</taxon>
        <taxon>Onygenales</taxon>
        <taxon>Ajellomycetaceae</taxon>
        <taxon>Blastomyces</taxon>
    </lineage>
</organism>
<protein>
    <submittedName>
        <fullName evidence="1">Uncharacterized protein</fullName>
    </submittedName>
</protein>
<dbReference type="OrthoDB" id="4186463at2759"/>
<dbReference type="Proteomes" id="UP000242791">
    <property type="component" value="Unassembled WGS sequence"/>
</dbReference>
<evidence type="ECO:0000313" key="2">
    <source>
        <dbReference type="Proteomes" id="UP000242791"/>
    </source>
</evidence>
<proteinExistence type="predicted"/>
<comment type="caution">
    <text evidence="1">The sequence shown here is derived from an EMBL/GenBank/DDBJ whole genome shotgun (WGS) entry which is preliminary data.</text>
</comment>
<keyword evidence="2" id="KW-1185">Reference proteome</keyword>
<sequence>MWRRQATIDDMIEWLKRDGFHIGLLGWCTEWDPCAISGIPSSTPEPHVLGVPTSPAEKPDEQVQFESFITMDIDEGVEMSANAEFPKGLLETSHEYYVRTMVTAHKKLLPDALKEINKRLVKAGVTRQEVEALTSGNELEAYEKLARLEQAMAKRAPSTRSQFRAMFVIAPGEWKTMDINLPETYSFIQGNSQPSVASQILTKKPGFDKEVWAYKIAERN</sequence>